<dbReference type="Proteomes" id="UP001058974">
    <property type="component" value="Chromosome 1"/>
</dbReference>
<gene>
    <name evidence="2" type="ORF">KIW84_011440</name>
</gene>
<proteinExistence type="predicted"/>
<sequence>MTLSTSLDYLKPELAVYTAQCKALIDQNSVTISELKEHKSRTENVSNSSCLRETTVSGGRHLLPVRNCYHSPTVEHNTESKHLNTLKQKNPNFTMQELDQWKEQISHLLNVANDYIREIPTDQLYAAAAIAVFTTLVLLLLRFFKCSKPNTIVLTGLSGSGKTVSLLSA</sequence>
<keyword evidence="1" id="KW-1133">Transmembrane helix</keyword>
<comment type="caution">
    <text evidence="2">The sequence shown here is derived from an EMBL/GenBank/DDBJ whole genome shotgun (WGS) entry which is preliminary data.</text>
</comment>
<dbReference type="Gramene" id="Psat01G0144000-T1">
    <property type="protein sequence ID" value="KAI5442365.1"/>
    <property type="gene ID" value="KIW84_011440"/>
</dbReference>
<organism evidence="2 3">
    <name type="scientific">Pisum sativum</name>
    <name type="common">Garden pea</name>
    <name type="synonym">Lathyrus oleraceus</name>
    <dbReference type="NCBI Taxonomy" id="3888"/>
    <lineage>
        <taxon>Eukaryota</taxon>
        <taxon>Viridiplantae</taxon>
        <taxon>Streptophyta</taxon>
        <taxon>Embryophyta</taxon>
        <taxon>Tracheophyta</taxon>
        <taxon>Spermatophyta</taxon>
        <taxon>Magnoliopsida</taxon>
        <taxon>eudicotyledons</taxon>
        <taxon>Gunneridae</taxon>
        <taxon>Pentapetalae</taxon>
        <taxon>rosids</taxon>
        <taxon>fabids</taxon>
        <taxon>Fabales</taxon>
        <taxon>Fabaceae</taxon>
        <taxon>Papilionoideae</taxon>
        <taxon>50 kb inversion clade</taxon>
        <taxon>NPAAA clade</taxon>
        <taxon>Hologalegina</taxon>
        <taxon>IRL clade</taxon>
        <taxon>Fabeae</taxon>
        <taxon>Lathyrus</taxon>
    </lineage>
</organism>
<accession>A0A9D5GUN6</accession>
<name>A0A9D5GUN6_PEA</name>
<feature type="transmembrane region" description="Helical" evidence="1">
    <location>
        <begin position="124"/>
        <end position="144"/>
    </location>
</feature>
<keyword evidence="1" id="KW-0472">Membrane</keyword>
<evidence type="ECO:0008006" key="4">
    <source>
        <dbReference type="Google" id="ProtNLM"/>
    </source>
</evidence>
<protein>
    <recommendedName>
        <fullName evidence="4">Signal recognition particle receptor subunit beta</fullName>
    </recommendedName>
</protein>
<evidence type="ECO:0000256" key="1">
    <source>
        <dbReference type="SAM" id="Phobius"/>
    </source>
</evidence>
<reference evidence="2 3" key="1">
    <citation type="journal article" date="2022" name="Nat. Genet.">
        <title>Improved pea reference genome and pan-genome highlight genomic features and evolutionary characteristics.</title>
        <authorList>
            <person name="Yang T."/>
            <person name="Liu R."/>
            <person name="Luo Y."/>
            <person name="Hu S."/>
            <person name="Wang D."/>
            <person name="Wang C."/>
            <person name="Pandey M.K."/>
            <person name="Ge S."/>
            <person name="Xu Q."/>
            <person name="Li N."/>
            <person name="Li G."/>
            <person name="Huang Y."/>
            <person name="Saxena R.K."/>
            <person name="Ji Y."/>
            <person name="Li M."/>
            <person name="Yan X."/>
            <person name="He Y."/>
            <person name="Liu Y."/>
            <person name="Wang X."/>
            <person name="Xiang C."/>
            <person name="Varshney R.K."/>
            <person name="Ding H."/>
            <person name="Gao S."/>
            <person name="Zong X."/>
        </authorList>
    </citation>
    <scope>NUCLEOTIDE SEQUENCE [LARGE SCALE GENOMIC DNA]</scope>
    <source>
        <strain evidence="2 3">cv. Zhongwan 6</strain>
    </source>
</reference>
<evidence type="ECO:0000313" key="2">
    <source>
        <dbReference type="EMBL" id="KAI5442365.1"/>
    </source>
</evidence>
<dbReference type="EMBL" id="JAMSHJ010000001">
    <property type="protein sequence ID" value="KAI5442365.1"/>
    <property type="molecule type" value="Genomic_DNA"/>
</dbReference>
<evidence type="ECO:0000313" key="3">
    <source>
        <dbReference type="Proteomes" id="UP001058974"/>
    </source>
</evidence>
<keyword evidence="3" id="KW-1185">Reference proteome</keyword>
<dbReference type="AlphaFoldDB" id="A0A9D5GUN6"/>
<keyword evidence="1" id="KW-0812">Transmembrane</keyword>